<dbReference type="Proteomes" id="UP000095023">
    <property type="component" value="Unassembled WGS sequence"/>
</dbReference>
<name>A0A1E4TEG6_9ASCO</name>
<dbReference type="SUPFAM" id="SSF88697">
    <property type="entry name" value="PUA domain-like"/>
    <property type="match status" value="1"/>
</dbReference>
<evidence type="ECO:0000256" key="1">
    <source>
        <dbReference type="SAM" id="MobiDB-lite"/>
    </source>
</evidence>
<dbReference type="Pfam" id="PF25304">
    <property type="entry name" value="WHD_eIF2D"/>
    <property type="match status" value="1"/>
</dbReference>
<dbReference type="InterPro" id="IPR039757">
    <property type="entry name" value="EIF2D"/>
</dbReference>
<organism evidence="5 6">
    <name type="scientific">Tortispora caseinolytica NRRL Y-17796</name>
    <dbReference type="NCBI Taxonomy" id="767744"/>
    <lineage>
        <taxon>Eukaryota</taxon>
        <taxon>Fungi</taxon>
        <taxon>Dikarya</taxon>
        <taxon>Ascomycota</taxon>
        <taxon>Saccharomycotina</taxon>
        <taxon>Trigonopsidomycetes</taxon>
        <taxon>Trigonopsidales</taxon>
        <taxon>Trigonopsidaceae</taxon>
        <taxon>Tortispora</taxon>
    </lineage>
</organism>
<dbReference type="SUPFAM" id="SSF55159">
    <property type="entry name" value="eIF1-like"/>
    <property type="match status" value="1"/>
</dbReference>
<dbReference type="AlphaFoldDB" id="A0A1E4TEG6"/>
<feature type="domain" description="Eukaryotic translation initiation factor 2D-like PUA RNA-binding" evidence="4">
    <location>
        <begin position="109"/>
        <end position="198"/>
    </location>
</feature>
<evidence type="ECO:0000259" key="4">
    <source>
        <dbReference type="Pfam" id="PF26292"/>
    </source>
</evidence>
<dbReference type="Pfam" id="PF26292">
    <property type="entry name" value="PUA_elF2D"/>
    <property type="match status" value="1"/>
</dbReference>
<reference evidence="6" key="1">
    <citation type="submission" date="2016-02" db="EMBL/GenBank/DDBJ databases">
        <title>Comparative genomics of biotechnologically important yeasts.</title>
        <authorList>
            <consortium name="DOE Joint Genome Institute"/>
            <person name="Riley R."/>
            <person name="Haridas S."/>
            <person name="Wolfe K.H."/>
            <person name="Lopes M.R."/>
            <person name="Hittinger C.T."/>
            <person name="Goker M."/>
            <person name="Salamov A."/>
            <person name="Wisecaver J."/>
            <person name="Long T.M."/>
            <person name="Aerts A.L."/>
            <person name="Barry K."/>
            <person name="Choi C."/>
            <person name="Clum A."/>
            <person name="Coughlan A.Y."/>
            <person name="Deshpande S."/>
            <person name="Douglass A.P."/>
            <person name="Hanson S.J."/>
            <person name="Klenk H.-P."/>
            <person name="Labutti K."/>
            <person name="Lapidus A."/>
            <person name="Lindquist E."/>
            <person name="Lipzen A."/>
            <person name="Meier-Kolthoff J.P."/>
            <person name="Ohm R.A."/>
            <person name="Otillar R.P."/>
            <person name="Pangilinan J."/>
            <person name="Peng Y."/>
            <person name="Rokas A."/>
            <person name="Rosa C.A."/>
            <person name="Scheuner C."/>
            <person name="Sibirny A.A."/>
            <person name="Slot J.C."/>
            <person name="Stielow J.B."/>
            <person name="Sun H."/>
            <person name="Kurtzman C.P."/>
            <person name="Blackwell M."/>
            <person name="Jeffries T.W."/>
            <person name="Grigoriev I.V."/>
        </authorList>
    </citation>
    <scope>NUCLEOTIDE SEQUENCE [LARGE SCALE GENOMIC DNA]</scope>
    <source>
        <strain evidence="6">NRRL Y-17796</strain>
    </source>
</reference>
<dbReference type="PROSITE" id="PS50890">
    <property type="entry name" value="PUA"/>
    <property type="match status" value="1"/>
</dbReference>
<dbReference type="InterPro" id="IPR015947">
    <property type="entry name" value="PUA-like_sf"/>
</dbReference>
<dbReference type="Gene3D" id="3.10.400.20">
    <property type="match status" value="1"/>
</dbReference>
<dbReference type="InterPro" id="IPR057429">
    <property type="entry name" value="WH_eIF2D"/>
</dbReference>
<feature type="region of interest" description="Disordered" evidence="1">
    <location>
        <begin position="222"/>
        <end position="267"/>
    </location>
</feature>
<dbReference type="PANTHER" id="PTHR12217:SF4">
    <property type="entry name" value="EUKARYOTIC TRANSLATION INITIATION FACTOR 2D"/>
    <property type="match status" value="1"/>
</dbReference>
<feature type="compositionally biased region" description="Basic and acidic residues" evidence="1">
    <location>
        <begin position="241"/>
        <end position="252"/>
    </location>
</feature>
<protein>
    <submittedName>
        <fullName evidence="5">Uncharacterized protein</fullName>
    </submittedName>
</protein>
<accession>A0A1E4TEG6</accession>
<dbReference type="GO" id="GO:0003743">
    <property type="term" value="F:translation initiation factor activity"/>
    <property type="evidence" value="ECO:0007669"/>
    <property type="project" value="InterPro"/>
</dbReference>
<feature type="region of interest" description="Disordered" evidence="1">
    <location>
        <begin position="381"/>
        <end position="401"/>
    </location>
</feature>
<keyword evidence="6" id="KW-1185">Reference proteome</keyword>
<feature type="compositionally biased region" description="Polar residues" evidence="1">
    <location>
        <begin position="223"/>
        <end position="237"/>
    </location>
</feature>
<feature type="domain" description="eIF2D winged helix" evidence="3">
    <location>
        <begin position="292"/>
        <end position="371"/>
    </location>
</feature>
<dbReference type="InterPro" id="IPR048248">
    <property type="entry name" value="PUA_eIF2d-like"/>
</dbReference>
<dbReference type="Pfam" id="PF01253">
    <property type="entry name" value="SUI1"/>
    <property type="match status" value="1"/>
</dbReference>
<sequence length="571" mass="63201">MFRKKPQVKPSSAVRSSERKTLNNDFVKQQGIEAWQHTLPSMIYGARFTGAPAAEEHLKGKELTIQGRIYGTGNGKPLLLAVSRGISSSTVIVPTVYDVWLNPFCVSYVYTPIGTLDHLKNGADLMGKGTFFYSDFPDELRKPLGPLPKGSVVAVATFDSPTVPVAVGVALLDLDRYAALPRAERHGKAVQIINVIDDSLYQLAPLSDQLAKPSELPTVLVTPEQNTENGADSSSDNGAIEEPKDTSADLEHTSNPPAPEEQQETLDDVTSNLRQLSVNDVEDFYWSALKYTIYLCKSGEISINFPLPASTLISEHITPRFPAEARLYDPAAVSFKKTSWKKASKFLKTADKNGLVKIKENKDDIRVLNINTAHKDLESFQPYSLPKPKKNKPAPVNVPADNENRRADASVAQKLSAAEFYQPKSGPAKVFQALGKDAKQFYTVTELRDTVNEYSEKEQLMTTDKKSIKLEKELRFVGSGTKLRADVYEIFKNQCKQYHLITREGVPAGKPRSGPIPKITVQVQKRQGKNRHVTIISGFEPFYIDANGLAERLRLTPGNTLTRKPFPQSDG</sequence>
<evidence type="ECO:0000313" key="5">
    <source>
        <dbReference type="EMBL" id="ODV90103.1"/>
    </source>
</evidence>
<dbReference type="GO" id="GO:0001731">
    <property type="term" value="P:formation of translation preinitiation complex"/>
    <property type="evidence" value="ECO:0007669"/>
    <property type="project" value="InterPro"/>
</dbReference>
<dbReference type="InterPro" id="IPR001950">
    <property type="entry name" value="SUI1"/>
</dbReference>
<dbReference type="EMBL" id="KV453842">
    <property type="protein sequence ID" value="ODV90103.1"/>
    <property type="molecule type" value="Genomic_DNA"/>
</dbReference>
<evidence type="ECO:0000259" key="2">
    <source>
        <dbReference type="Pfam" id="PF01253"/>
    </source>
</evidence>
<evidence type="ECO:0000313" key="6">
    <source>
        <dbReference type="Proteomes" id="UP000095023"/>
    </source>
</evidence>
<dbReference type="InterPro" id="IPR036877">
    <property type="entry name" value="SUI1_dom_sf"/>
</dbReference>
<evidence type="ECO:0000259" key="3">
    <source>
        <dbReference type="Pfam" id="PF25304"/>
    </source>
</evidence>
<proteinExistence type="predicted"/>
<dbReference type="OrthoDB" id="199771at2759"/>
<gene>
    <name evidence="5" type="ORF">CANCADRAFT_43788</name>
</gene>
<dbReference type="PANTHER" id="PTHR12217">
    <property type="entry name" value="EUKARYOTIC TRANSLATION INITIATION FACTOR 2D"/>
    <property type="match status" value="1"/>
</dbReference>
<feature type="domain" description="SUI1" evidence="2">
    <location>
        <begin position="516"/>
        <end position="554"/>
    </location>
</feature>